<dbReference type="InterPro" id="IPR000436">
    <property type="entry name" value="Sushi_SCR_CCP_dom"/>
</dbReference>
<keyword evidence="5" id="KW-0325">Glycoprotein</keyword>
<feature type="domain" description="Sushi" evidence="8">
    <location>
        <begin position="495"/>
        <end position="552"/>
    </location>
</feature>
<feature type="disulfide bond" evidence="6">
    <location>
        <begin position="28"/>
        <end position="55"/>
    </location>
</feature>
<dbReference type="EMBL" id="GEBQ01005824">
    <property type="protein sequence ID" value="JAT34153.1"/>
    <property type="molecule type" value="Transcribed_RNA"/>
</dbReference>
<dbReference type="PROSITE" id="PS50923">
    <property type="entry name" value="SUSHI"/>
    <property type="match status" value="10"/>
</dbReference>
<feature type="disulfide bond" evidence="6">
    <location>
        <begin position="465"/>
        <end position="492"/>
    </location>
</feature>
<evidence type="ECO:0000256" key="7">
    <source>
        <dbReference type="SAM" id="Phobius"/>
    </source>
</evidence>
<feature type="domain" description="Sushi" evidence="8">
    <location>
        <begin position="296"/>
        <end position="355"/>
    </location>
</feature>
<evidence type="ECO:0000256" key="6">
    <source>
        <dbReference type="PROSITE-ProRule" id="PRU00302"/>
    </source>
</evidence>
<dbReference type="SUPFAM" id="SSF57535">
    <property type="entry name" value="Complement control module/SCR domain"/>
    <property type="match status" value="10"/>
</dbReference>
<dbReference type="CDD" id="cd00033">
    <property type="entry name" value="CCP"/>
    <property type="match status" value="10"/>
</dbReference>
<reference evidence="9" key="1">
    <citation type="submission" date="2015-11" db="EMBL/GenBank/DDBJ databases">
        <title>De novo transcriptome assembly of four potential Pierce s Disease insect vectors from Arizona vineyards.</title>
        <authorList>
            <person name="Tassone E.E."/>
        </authorList>
    </citation>
    <scope>NUCLEOTIDE SEQUENCE</scope>
</reference>
<proteinExistence type="predicted"/>
<keyword evidence="1 6" id="KW-0768">Sushi</keyword>
<feature type="disulfide bond" evidence="6">
    <location>
        <begin position="326"/>
        <end position="353"/>
    </location>
</feature>
<evidence type="ECO:0000256" key="4">
    <source>
        <dbReference type="ARBA" id="ARBA00023157"/>
    </source>
</evidence>
<sequence>MCGSPDKKLNTTIEGTDFSSGKTIGYRCPEGHMLIGASNRTCMESGFWSETAPSCKYVDCGALEELEHGSVTLDDKRTTYGATASFSCQTNYTLAGDSQRVCGDNGTWSGASPQCLFDWCPEPPRGEGVMVTVSGKRVGSVATYSCQPGFILFGQQEVTCGPGGEWSAKAPSCKYVDCRTPPDIDNGRYRLINGTTTHGSLVEYSCDPDHWLEPPDRQRLTCMRDAKWSADPPSCDLITCPEPEVPEDGYVVGYDFNIHSTIEYHCEAGHLLSGRSTLECTSQGEWSDEPPTCQFIDCSKVSPLPYGNVNYVNSTTYLDSELTYSCVRNYRLVGSAHRRCLTTRQWSDSPPRCEEIRCPEPKLTEHAILSVTNNDRMYGRTLIRTADSAVSVATYKIGALVKYRCERGYKIVGDPLSTCEETGHWSGTIPECVFVDCRMPTPPPHGRFSLASNVTYYGAAVLYECEDNYQLDGFARRICLENGTWSSETPSCKEIQCSEPETEGVVSVQTSTHSIGGVAHYSCPRGTNMQGNSTRICLKKGLWSGFIPVCKYVDCGEPGMIENGRVIVVNQSTVYGSAAEYHCVPQYQRIGPYLRKCLEDGQWSGEEPRCEMASNASSESQNLGLAIGIGAGFVVFLLVILGLIYLRLRRETPVKNTENVEGAVRKEEQNAAVMSYATLSNGSGHHNNIYDNIREPEEMYDSPYEQTSHYEPSPVSRRSSKATVTINGVAVR</sequence>
<keyword evidence="2" id="KW-0732">Signal</keyword>
<feature type="disulfide bond" evidence="6">
    <location>
        <begin position="583"/>
        <end position="610"/>
    </location>
</feature>
<feature type="domain" description="Sushi" evidence="8">
    <location>
        <begin position="553"/>
        <end position="612"/>
    </location>
</feature>
<evidence type="ECO:0000256" key="5">
    <source>
        <dbReference type="ARBA" id="ARBA00023180"/>
    </source>
</evidence>
<feature type="disulfide bond" evidence="6">
    <location>
        <begin position="88"/>
        <end position="115"/>
    </location>
</feature>
<feature type="domain" description="Sushi" evidence="8">
    <location>
        <begin position="58"/>
        <end position="117"/>
    </location>
</feature>
<evidence type="ECO:0000259" key="8">
    <source>
        <dbReference type="PROSITE" id="PS50923"/>
    </source>
</evidence>
<organism evidence="9">
    <name type="scientific">Graphocephala atropunctata</name>
    <dbReference type="NCBI Taxonomy" id="36148"/>
    <lineage>
        <taxon>Eukaryota</taxon>
        <taxon>Metazoa</taxon>
        <taxon>Ecdysozoa</taxon>
        <taxon>Arthropoda</taxon>
        <taxon>Hexapoda</taxon>
        <taxon>Insecta</taxon>
        <taxon>Pterygota</taxon>
        <taxon>Neoptera</taxon>
        <taxon>Paraneoptera</taxon>
        <taxon>Hemiptera</taxon>
        <taxon>Auchenorrhyncha</taxon>
        <taxon>Membracoidea</taxon>
        <taxon>Cicadellidae</taxon>
        <taxon>Cicadellinae</taxon>
        <taxon>Cicadellini</taxon>
        <taxon>Graphocephala</taxon>
    </lineage>
</organism>
<dbReference type="PANTHER" id="PTHR46393">
    <property type="entry name" value="SUSHI DOMAIN-CONTAINING PROTEIN"/>
    <property type="match status" value="1"/>
</dbReference>
<feature type="disulfide bond" evidence="6">
    <location>
        <begin position="146"/>
        <end position="173"/>
    </location>
</feature>
<keyword evidence="4 6" id="KW-1015">Disulfide bond</keyword>
<feature type="domain" description="Sushi" evidence="8">
    <location>
        <begin position="1"/>
        <end position="57"/>
    </location>
</feature>
<dbReference type="Pfam" id="PF00084">
    <property type="entry name" value="Sushi"/>
    <property type="match status" value="10"/>
</dbReference>
<dbReference type="Gene3D" id="2.10.70.10">
    <property type="entry name" value="Complement Module, domain 1"/>
    <property type="match status" value="10"/>
</dbReference>
<feature type="domain" description="Sushi" evidence="8">
    <location>
        <begin position="238"/>
        <end position="295"/>
    </location>
</feature>
<protein>
    <recommendedName>
        <fullName evidence="8">Sushi domain-containing protein</fullName>
    </recommendedName>
</protein>
<feature type="domain" description="Sushi" evidence="8">
    <location>
        <begin position="356"/>
        <end position="434"/>
    </location>
</feature>
<evidence type="ECO:0000256" key="2">
    <source>
        <dbReference type="ARBA" id="ARBA00022729"/>
    </source>
</evidence>
<feature type="transmembrane region" description="Helical" evidence="7">
    <location>
        <begin position="623"/>
        <end position="646"/>
    </location>
</feature>
<dbReference type="FunFam" id="2.10.70.10:FF:000076">
    <property type="entry name" value="Furrowed, isoform A"/>
    <property type="match status" value="1"/>
</dbReference>
<feature type="domain" description="Sushi" evidence="8">
    <location>
        <begin position="118"/>
        <end position="175"/>
    </location>
</feature>
<keyword evidence="7" id="KW-0812">Transmembrane</keyword>
<dbReference type="SMART" id="SM00032">
    <property type="entry name" value="CCP"/>
    <property type="match status" value="10"/>
</dbReference>
<feature type="disulfide bond" evidence="6">
    <location>
        <begin position="405"/>
        <end position="432"/>
    </location>
</feature>
<dbReference type="InterPro" id="IPR035976">
    <property type="entry name" value="Sushi/SCR/CCP_sf"/>
</dbReference>
<feature type="disulfide bond" evidence="6">
    <location>
        <begin position="523"/>
        <end position="550"/>
    </location>
</feature>
<evidence type="ECO:0000256" key="3">
    <source>
        <dbReference type="ARBA" id="ARBA00022737"/>
    </source>
</evidence>
<keyword evidence="7" id="KW-0472">Membrane</keyword>
<keyword evidence="3" id="KW-0677">Repeat</keyword>
<keyword evidence="7" id="KW-1133">Transmembrane helix</keyword>
<gene>
    <name evidence="9" type="ORF">g.6063</name>
</gene>
<name>A0A1B6MDY6_9HEMI</name>
<comment type="caution">
    <text evidence="6">Lacks conserved residue(s) required for the propagation of feature annotation.</text>
</comment>
<feature type="domain" description="Sushi" evidence="8">
    <location>
        <begin position="435"/>
        <end position="494"/>
    </location>
</feature>
<evidence type="ECO:0000256" key="1">
    <source>
        <dbReference type="ARBA" id="ARBA00022659"/>
    </source>
</evidence>
<evidence type="ECO:0000313" key="9">
    <source>
        <dbReference type="EMBL" id="JAT34153.1"/>
    </source>
</evidence>
<dbReference type="AlphaFoldDB" id="A0A1B6MDY6"/>
<accession>A0A1B6MDY6</accession>
<feature type="domain" description="Sushi" evidence="8">
    <location>
        <begin position="176"/>
        <end position="237"/>
    </location>
</feature>
<dbReference type="PANTHER" id="PTHR46393:SF7">
    <property type="entry name" value="COMPLEMENT C2"/>
    <property type="match status" value="1"/>
</dbReference>
<feature type="disulfide bond" evidence="6">
    <location>
        <begin position="266"/>
        <end position="293"/>
    </location>
</feature>